<keyword evidence="2" id="KW-1185">Reference proteome</keyword>
<proteinExistence type="predicted"/>
<name>A0AAD7BVD2_MYCRO</name>
<reference evidence="1" key="1">
    <citation type="submission" date="2023-03" db="EMBL/GenBank/DDBJ databases">
        <title>Massive genome expansion in bonnet fungi (Mycena s.s.) driven by repeated elements and novel gene families across ecological guilds.</title>
        <authorList>
            <consortium name="Lawrence Berkeley National Laboratory"/>
            <person name="Harder C.B."/>
            <person name="Miyauchi S."/>
            <person name="Viragh M."/>
            <person name="Kuo A."/>
            <person name="Thoen E."/>
            <person name="Andreopoulos B."/>
            <person name="Lu D."/>
            <person name="Skrede I."/>
            <person name="Drula E."/>
            <person name="Henrissat B."/>
            <person name="Morin E."/>
            <person name="Kohler A."/>
            <person name="Barry K."/>
            <person name="LaButti K."/>
            <person name="Morin E."/>
            <person name="Salamov A."/>
            <person name="Lipzen A."/>
            <person name="Mereny Z."/>
            <person name="Hegedus B."/>
            <person name="Baldrian P."/>
            <person name="Stursova M."/>
            <person name="Weitz H."/>
            <person name="Taylor A."/>
            <person name="Grigoriev I.V."/>
            <person name="Nagy L.G."/>
            <person name="Martin F."/>
            <person name="Kauserud H."/>
        </authorList>
    </citation>
    <scope>NUCLEOTIDE SEQUENCE</scope>
    <source>
        <strain evidence="1">CBHHK067</strain>
    </source>
</reference>
<comment type="caution">
    <text evidence="1">The sequence shown here is derived from an EMBL/GenBank/DDBJ whole genome shotgun (WGS) entry which is preliminary data.</text>
</comment>
<evidence type="ECO:0000313" key="2">
    <source>
        <dbReference type="Proteomes" id="UP001221757"/>
    </source>
</evidence>
<organism evidence="1 2">
    <name type="scientific">Mycena rosella</name>
    <name type="common">Pink bonnet</name>
    <name type="synonym">Agaricus rosellus</name>
    <dbReference type="NCBI Taxonomy" id="1033263"/>
    <lineage>
        <taxon>Eukaryota</taxon>
        <taxon>Fungi</taxon>
        <taxon>Dikarya</taxon>
        <taxon>Basidiomycota</taxon>
        <taxon>Agaricomycotina</taxon>
        <taxon>Agaricomycetes</taxon>
        <taxon>Agaricomycetidae</taxon>
        <taxon>Agaricales</taxon>
        <taxon>Marasmiineae</taxon>
        <taxon>Mycenaceae</taxon>
        <taxon>Mycena</taxon>
    </lineage>
</organism>
<evidence type="ECO:0000313" key="1">
    <source>
        <dbReference type="EMBL" id="KAJ7631533.1"/>
    </source>
</evidence>
<sequence length="266" mass="29679">MEYEQEVNLEDRQYPTKFLAIVHIFKPVAIASTLILGVLAVPVPTIDLPACTHVAEFSVQPGLINLNDPPPAPKSTIDMGKTKLGMQIASSLLPVLKISAMSEHTLFSSEQRPPPQVSLKFECFKCRDRSGFMVFREMRVKNEALQKLCCETWLEFRSTEKNGIEARAAYPERYAPEHFPAEKSQPTRSAATANPQLLRKLHTRPTVLITASINRDTTKARALRGKVWIDSFVWKAGTLGTEIDEIPGQGVDAEASPFIRDYTGIQ</sequence>
<accession>A0AAD7BVD2</accession>
<dbReference type="AlphaFoldDB" id="A0AAD7BVD2"/>
<dbReference type="Proteomes" id="UP001221757">
    <property type="component" value="Unassembled WGS sequence"/>
</dbReference>
<dbReference type="EMBL" id="JARKIE010000511">
    <property type="protein sequence ID" value="KAJ7631533.1"/>
    <property type="molecule type" value="Genomic_DNA"/>
</dbReference>
<protein>
    <submittedName>
        <fullName evidence="1">Uncharacterized protein</fullName>
    </submittedName>
</protein>
<gene>
    <name evidence="1" type="ORF">B0H17DRAFT_1150208</name>
</gene>